<keyword evidence="2" id="KW-1185">Reference proteome</keyword>
<reference evidence="1 2" key="1">
    <citation type="submission" date="2024-03" db="EMBL/GenBank/DDBJ databases">
        <title>Actinomycetospora sp. OC33-EN07, a novel actinomycete isolated from wild orchid (Aerides multiflora).</title>
        <authorList>
            <person name="Suriyachadkun C."/>
        </authorList>
    </citation>
    <scope>NUCLEOTIDE SEQUENCE [LARGE SCALE GENOMIC DNA]</scope>
    <source>
        <strain evidence="1 2">OC33-EN07</strain>
    </source>
</reference>
<sequence length="49" mass="5296">MYVVHVDDEVSAALEQLPAEVSAMVLELRAALEKRHTRSNRAVPAGAPP</sequence>
<name>A0ABU8M8E8_9PSEU</name>
<evidence type="ECO:0000313" key="1">
    <source>
        <dbReference type="EMBL" id="MEJ2863598.1"/>
    </source>
</evidence>
<dbReference type="RefSeq" id="WP_337704964.1">
    <property type="nucleotide sequence ID" value="NZ_JBBEGM010000009.1"/>
</dbReference>
<gene>
    <name evidence="1" type="ORF">WCD58_20730</name>
</gene>
<evidence type="ECO:0000313" key="2">
    <source>
        <dbReference type="Proteomes" id="UP001369736"/>
    </source>
</evidence>
<evidence type="ECO:0008006" key="3">
    <source>
        <dbReference type="Google" id="ProtNLM"/>
    </source>
</evidence>
<protein>
    <recommendedName>
        <fullName evidence="3">Anti-sigma factor NepR domain-containing protein</fullName>
    </recommendedName>
</protein>
<dbReference type="EMBL" id="JBBEGM010000009">
    <property type="protein sequence ID" value="MEJ2863598.1"/>
    <property type="molecule type" value="Genomic_DNA"/>
</dbReference>
<proteinExistence type="predicted"/>
<organism evidence="1 2">
    <name type="scientific">Actinomycetospora flava</name>
    <dbReference type="NCBI Taxonomy" id="3129232"/>
    <lineage>
        <taxon>Bacteria</taxon>
        <taxon>Bacillati</taxon>
        <taxon>Actinomycetota</taxon>
        <taxon>Actinomycetes</taxon>
        <taxon>Pseudonocardiales</taxon>
        <taxon>Pseudonocardiaceae</taxon>
        <taxon>Actinomycetospora</taxon>
    </lineage>
</organism>
<comment type="caution">
    <text evidence="1">The sequence shown here is derived from an EMBL/GenBank/DDBJ whole genome shotgun (WGS) entry which is preliminary data.</text>
</comment>
<accession>A0ABU8M8E8</accession>
<dbReference type="Proteomes" id="UP001369736">
    <property type="component" value="Unassembled WGS sequence"/>
</dbReference>